<dbReference type="InterPro" id="IPR045455">
    <property type="entry name" value="NrS-1_pol-like_helicase"/>
</dbReference>
<gene>
    <name evidence="7" type="ordered locus">Sta7437_2430</name>
    <name evidence="8" type="ordered locus">Sta7437_3162</name>
</gene>
<dbReference type="Pfam" id="PF08706">
    <property type="entry name" value="D5_N"/>
    <property type="match status" value="1"/>
</dbReference>
<evidence type="ECO:0000256" key="4">
    <source>
        <dbReference type="ARBA" id="ARBA00022840"/>
    </source>
</evidence>
<dbReference type="InterPro" id="IPR036388">
    <property type="entry name" value="WH-like_DNA-bd_sf"/>
</dbReference>
<evidence type="ECO:0000259" key="6">
    <source>
        <dbReference type="PROSITE" id="PS51206"/>
    </source>
</evidence>
<dbReference type="Pfam" id="PF19263">
    <property type="entry name" value="DUF5906"/>
    <property type="match status" value="1"/>
</dbReference>
<dbReference type="STRING" id="111780.Sta7437_2430"/>
<dbReference type="Pfam" id="PF03288">
    <property type="entry name" value="Pox_D5"/>
    <property type="match status" value="1"/>
</dbReference>
<dbReference type="InterPro" id="IPR051620">
    <property type="entry name" value="ORF904-like_C"/>
</dbReference>
<evidence type="ECO:0000313" key="8">
    <source>
        <dbReference type="EMBL" id="AFZ36671.1"/>
    </source>
</evidence>
<dbReference type="PANTHER" id="PTHR35372">
    <property type="entry name" value="ATP BINDING PROTEIN-RELATED"/>
    <property type="match status" value="1"/>
</dbReference>
<keyword evidence="9" id="KW-1185">Reference proteome</keyword>
<dbReference type="OrthoDB" id="505390at2"/>
<dbReference type="GO" id="GO:0005524">
    <property type="term" value="F:ATP binding"/>
    <property type="evidence" value="ECO:0007669"/>
    <property type="project" value="UniProtKB-KW"/>
</dbReference>
<accession>K9XX50</accession>
<dbReference type="InterPro" id="IPR006500">
    <property type="entry name" value="Helicase_put_C_phage/plasmid"/>
</dbReference>
<dbReference type="Gene3D" id="1.10.10.10">
    <property type="entry name" value="Winged helix-like DNA-binding domain superfamily/Winged helix DNA-binding domain"/>
    <property type="match status" value="1"/>
</dbReference>
<dbReference type="PROSITE" id="PS51206">
    <property type="entry name" value="SF3_HELICASE_1"/>
    <property type="match status" value="1"/>
</dbReference>
<dbReference type="SMART" id="SM00885">
    <property type="entry name" value="D5_N"/>
    <property type="match status" value="1"/>
</dbReference>
<evidence type="ECO:0000256" key="1">
    <source>
        <dbReference type="ARBA" id="ARBA00022741"/>
    </source>
</evidence>
<dbReference type="SUPFAM" id="SSF52540">
    <property type="entry name" value="P-loop containing nucleoside triphosphate hydrolases"/>
    <property type="match status" value="1"/>
</dbReference>
<dbReference type="KEGG" id="scs:Sta7437_3162"/>
<keyword evidence="2" id="KW-0378">Hydrolase</keyword>
<feature type="domain" description="SF3 helicase" evidence="6">
    <location>
        <begin position="260"/>
        <end position="413"/>
    </location>
</feature>
<dbReference type="NCBIfam" id="TIGR01613">
    <property type="entry name" value="primase_Cterm"/>
    <property type="match status" value="1"/>
</dbReference>
<dbReference type="GO" id="GO:0016787">
    <property type="term" value="F:hydrolase activity"/>
    <property type="evidence" value="ECO:0007669"/>
    <property type="project" value="UniProtKB-KW"/>
</dbReference>
<reference evidence="9" key="2">
    <citation type="journal article" date="2013" name="Proc. Natl. Acad. Sci. U.S.A.">
        <title>Improving the coverage of the cyanobacterial phylum using diversity-driven genome sequencing.</title>
        <authorList>
            <person name="Shih P.M."/>
            <person name="Wu D."/>
            <person name="Latifi A."/>
            <person name="Axen S.D."/>
            <person name="Fewer D.P."/>
            <person name="Talla E."/>
            <person name="Calteau A."/>
            <person name="Cai F."/>
            <person name="Tandeau de Marsac N."/>
            <person name="Rippka R."/>
            <person name="Herdman M."/>
            <person name="Sivonen K."/>
            <person name="Coursin T."/>
            <person name="Laurent T."/>
            <person name="Goodwin L."/>
            <person name="Nolan M."/>
            <person name="Davenport K.W."/>
            <person name="Han C.S."/>
            <person name="Rubin E.M."/>
            <person name="Eisen J.A."/>
            <person name="Woyke T."/>
            <person name="Gugger M."/>
            <person name="Kerfeld C.A."/>
        </authorList>
    </citation>
    <scope>NUCLEOTIDE SEQUENCE [LARGE SCALE GENOMIC DNA]</scope>
    <source>
        <strain evidence="9">ATCC 29371 / PCC 7437</strain>
    </source>
</reference>
<reference evidence="8" key="1">
    <citation type="submission" date="2012-06" db="EMBL/GenBank/DDBJ databases">
        <title>Finished chromosome of genome of Stanieria cyanosphaera PCC 7437.</title>
        <authorList>
            <consortium name="US DOE Joint Genome Institute"/>
            <person name="Gugger M."/>
            <person name="Coursin T."/>
            <person name="Rippka R."/>
            <person name="Tandeau De Marsac N."/>
            <person name="Huntemann M."/>
            <person name="Wei C.-L."/>
            <person name="Han J."/>
            <person name="Detter J.C."/>
            <person name="Han C."/>
            <person name="Tapia R."/>
            <person name="Davenport K."/>
            <person name="Daligault H."/>
            <person name="Erkkila T."/>
            <person name="Gu W."/>
            <person name="Munk A.C.C."/>
            <person name="Teshima H."/>
            <person name="Xu Y."/>
            <person name="Chain P."/>
            <person name="Chen A."/>
            <person name="Krypides N."/>
            <person name="Mavromatis K."/>
            <person name="Markowitz V."/>
            <person name="Szeto E."/>
            <person name="Ivanova N."/>
            <person name="Mikhailova N."/>
            <person name="Ovchinnikova G."/>
            <person name="Pagani I."/>
            <person name="Pati A."/>
            <person name="Goodwin L."/>
            <person name="Peters L."/>
            <person name="Pitluck S."/>
            <person name="Woyke T."/>
            <person name="Kerfeld C."/>
        </authorList>
    </citation>
    <scope>NUCLEOTIDE SEQUENCE</scope>
    <source>
        <strain evidence="8">PCC 7437</strain>
    </source>
</reference>
<dbReference type="Gene3D" id="3.40.50.300">
    <property type="entry name" value="P-loop containing nucleotide triphosphate hydrolases"/>
    <property type="match status" value="1"/>
</dbReference>
<evidence type="ECO:0000256" key="5">
    <source>
        <dbReference type="SAM" id="MobiDB-lite"/>
    </source>
</evidence>
<dbReference type="EMBL" id="CP003653">
    <property type="protein sequence ID" value="AFZ35967.1"/>
    <property type="molecule type" value="Genomic_DNA"/>
</dbReference>
<name>K9XX50_STAC7</name>
<sequence length="728" mass="83439">MLVVQLWWQVLMLRDNLSKTHYYIIFIYYLQEDYAIKKRESFTPRWITLAKNQSFCLNMNQNFNLSNGSTCSPNYGYNHHNSQVNSKKDIGSLTPYQTELDHKFLLTTPQEVSGFLAGKHRVEYAYHNEQKVWRFWNGKYWEKIDDLAFKQLILAEIDALGVEYKNNRFIEETIELLKTKLLKAEWQTSNPKQYINFNNGVLDLKRGKLSLHQPGYGFTSCLEHHYSDWKIDSKNLIECTQKYAPNFYRFVLTVQQNKVEQVELFLAVINSILTYKLSEFQKFIYLIGQPGSGKGTLMRLLEKIVGKTNHESTTLKGLTNKYELAKIIDKQLVLCPDEDKQFGDYGNLKAMTGGDSISYEQKYKDPASAKFDGSLVIGSNSDVFSGDTQGIIRRICLIAFLSSIPTHQRNNQIETLLEKEIDMIINLALSMSDGRVAELINNAGKGSNSEAENYLWQQKCQRDSVAAWIDECISYDPNAEAYVGNNNSATDRLYPNYLRYCQTNNLHPVSVTKFSTEIDKLCSELDWNIERKRDSQGQKIRGLKIKTQLEQNAYLGLQDVDWSVGLKPLPNQDSVDYVDLSNKKGLVEKQNCSSLEKSLPQNYTQSTQPIQGETCKSTPDSTPSLHHVFTSSVRDEINTSELQENTDVVTSIESTRQVDSDSFKVGDKVRIIHSSLPEWRKRWIEPDEIAKIGGLDFMESVERVMYSVVLPSGSQHLLEAHQLEKVDG</sequence>
<dbReference type="EMBL" id="CP003653">
    <property type="protein sequence ID" value="AFZ36671.1"/>
    <property type="molecule type" value="Genomic_DNA"/>
</dbReference>
<evidence type="ECO:0000256" key="3">
    <source>
        <dbReference type="ARBA" id="ARBA00022806"/>
    </source>
</evidence>
<protein>
    <submittedName>
        <fullName evidence="8">Phage/plasmid primase, P4 family</fullName>
    </submittedName>
</protein>
<evidence type="ECO:0000313" key="9">
    <source>
        <dbReference type="Proteomes" id="UP000010473"/>
    </source>
</evidence>
<dbReference type="AlphaFoldDB" id="K9XX50"/>
<dbReference type="Proteomes" id="UP000010473">
    <property type="component" value="Chromosome"/>
</dbReference>
<proteinExistence type="predicted"/>
<dbReference type="GO" id="GO:0004386">
    <property type="term" value="F:helicase activity"/>
    <property type="evidence" value="ECO:0007669"/>
    <property type="project" value="UniProtKB-KW"/>
</dbReference>
<dbReference type="InterPro" id="IPR004968">
    <property type="entry name" value="DNA_primase/NTPase_C"/>
</dbReference>
<keyword evidence="1" id="KW-0547">Nucleotide-binding</keyword>
<dbReference type="PANTHER" id="PTHR35372:SF2">
    <property type="entry name" value="SF3 HELICASE DOMAIN-CONTAINING PROTEIN"/>
    <property type="match status" value="1"/>
</dbReference>
<dbReference type="KEGG" id="scs:Sta7437_2430"/>
<keyword evidence="3" id="KW-0347">Helicase</keyword>
<evidence type="ECO:0000256" key="2">
    <source>
        <dbReference type="ARBA" id="ARBA00022801"/>
    </source>
</evidence>
<dbReference type="HOGENOM" id="CLU_380307_0_0_3"/>
<evidence type="ECO:0000313" key="7">
    <source>
        <dbReference type="EMBL" id="AFZ35967.1"/>
    </source>
</evidence>
<keyword evidence="4" id="KW-0067">ATP-binding</keyword>
<dbReference type="InterPro" id="IPR027417">
    <property type="entry name" value="P-loop_NTPase"/>
</dbReference>
<feature type="region of interest" description="Disordered" evidence="5">
    <location>
        <begin position="601"/>
        <end position="623"/>
    </location>
</feature>
<dbReference type="InterPro" id="IPR014818">
    <property type="entry name" value="Phage/plasmid_primase_P4_C"/>
</dbReference>
<dbReference type="InterPro" id="IPR014015">
    <property type="entry name" value="Helicase_SF3_DNA-vir"/>
</dbReference>
<dbReference type="eggNOG" id="COG3378">
    <property type="taxonomic scope" value="Bacteria"/>
</dbReference>
<organism evidence="8 9">
    <name type="scientific">Stanieria cyanosphaera (strain ATCC 29371 / PCC 7437)</name>
    <dbReference type="NCBI Taxonomy" id="111780"/>
    <lineage>
        <taxon>Bacteria</taxon>
        <taxon>Bacillati</taxon>
        <taxon>Cyanobacteriota</taxon>
        <taxon>Cyanophyceae</taxon>
        <taxon>Pleurocapsales</taxon>
        <taxon>Dermocarpellaceae</taxon>
        <taxon>Stanieria</taxon>
    </lineage>
</organism>